<dbReference type="EMBL" id="CP038498">
    <property type="protein sequence ID" value="QJA22318.1"/>
    <property type="molecule type" value="Genomic_DNA"/>
</dbReference>
<name>A0ABX6L7J6_9GAMM</name>
<reference evidence="1 2" key="1">
    <citation type="submission" date="2019-04" db="EMBL/GenBank/DDBJ databases">
        <title>Whole Genome Sequencing of Pectobacterium punjabense SS95.</title>
        <authorList>
            <person name="Sarfraz S."/>
            <person name="Oulghazi S."/>
            <person name="Roques C."/>
            <person name="Vandecasteele C."/>
            <person name="Faure D."/>
        </authorList>
    </citation>
    <scope>NUCLEOTIDE SEQUENCE [LARGE SCALE GENOMIC DNA]</scope>
    <source>
        <strain evidence="1 2">SS95</strain>
    </source>
</reference>
<protein>
    <submittedName>
        <fullName evidence="1">Uncharacterized protein</fullName>
    </submittedName>
</protein>
<evidence type="ECO:0000313" key="1">
    <source>
        <dbReference type="EMBL" id="QJA22318.1"/>
    </source>
</evidence>
<organism evidence="1 2">
    <name type="scientific">Pectobacterium punjabense</name>
    <dbReference type="NCBI Taxonomy" id="2108399"/>
    <lineage>
        <taxon>Bacteria</taxon>
        <taxon>Pseudomonadati</taxon>
        <taxon>Pseudomonadota</taxon>
        <taxon>Gammaproteobacteria</taxon>
        <taxon>Enterobacterales</taxon>
        <taxon>Pectobacteriaceae</taxon>
        <taxon>Pectobacterium</taxon>
    </lineage>
</organism>
<sequence>MVLLLALLRMMSGKRSLFALGWGILLNFEPTTKPVGFSLIKERSFYLKISLLDLLLGSSCCVDK</sequence>
<dbReference type="Proteomes" id="UP000502681">
    <property type="component" value="Chromosome"/>
</dbReference>
<evidence type="ECO:0000313" key="2">
    <source>
        <dbReference type="Proteomes" id="UP000502681"/>
    </source>
</evidence>
<accession>A0ABX6L7J6</accession>
<proteinExistence type="predicted"/>
<keyword evidence="2" id="KW-1185">Reference proteome</keyword>
<gene>
    <name evidence="1" type="ORF">E2566_21590</name>
</gene>